<dbReference type="AlphaFoldDB" id="A0A2A9DSU9"/>
<dbReference type="GO" id="GO:0022857">
    <property type="term" value="F:transmembrane transporter activity"/>
    <property type="evidence" value="ECO:0007669"/>
    <property type="project" value="InterPro"/>
</dbReference>
<feature type="region of interest" description="Disordered" evidence="6">
    <location>
        <begin position="1"/>
        <end position="20"/>
    </location>
</feature>
<dbReference type="GO" id="GO:0005886">
    <property type="term" value="C:plasma membrane"/>
    <property type="evidence" value="ECO:0007669"/>
    <property type="project" value="UniProtKB-SubCell"/>
</dbReference>
<dbReference type="PROSITE" id="PS50850">
    <property type="entry name" value="MFS"/>
    <property type="match status" value="1"/>
</dbReference>
<feature type="transmembrane region" description="Helical" evidence="7">
    <location>
        <begin position="446"/>
        <end position="468"/>
    </location>
</feature>
<feature type="domain" description="Major facilitator superfamily (MFS) profile" evidence="8">
    <location>
        <begin position="32"/>
        <end position="473"/>
    </location>
</feature>
<dbReference type="EMBL" id="PDJE01000001">
    <property type="protein sequence ID" value="PFG29867.1"/>
    <property type="molecule type" value="Genomic_DNA"/>
</dbReference>
<feature type="transmembrane region" description="Helical" evidence="7">
    <location>
        <begin position="243"/>
        <end position="264"/>
    </location>
</feature>
<evidence type="ECO:0000313" key="9">
    <source>
        <dbReference type="EMBL" id="PFG29867.1"/>
    </source>
</evidence>
<evidence type="ECO:0000256" key="4">
    <source>
        <dbReference type="ARBA" id="ARBA00022989"/>
    </source>
</evidence>
<evidence type="ECO:0000259" key="8">
    <source>
        <dbReference type="PROSITE" id="PS50850"/>
    </source>
</evidence>
<feature type="transmembrane region" description="Helical" evidence="7">
    <location>
        <begin position="99"/>
        <end position="117"/>
    </location>
</feature>
<feature type="transmembrane region" description="Helical" evidence="7">
    <location>
        <begin position="155"/>
        <end position="173"/>
    </location>
</feature>
<dbReference type="SUPFAM" id="SSF103473">
    <property type="entry name" value="MFS general substrate transporter"/>
    <property type="match status" value="1"/>
</dbReference>
<feature type="transmembrane region" description="Helical" evidence="7">
    <location>
        <begin position="285"/>
        <end position="310"/>
    </location>
</feature>
<dbReference type="Gene3D" id="1.20.1720.10">
    <property type="entry name" value="Multidrug resistance protein D"/>
    <property type="match status" value="1"/>
</dbReference>
<feature type="transmembrane region" description="Helical" evidence="7">
    <location>
        <begin position="29"/>
        <end position="47"/>
    </location>
</feature>
<comment type="caution">
    <text evidence="9">The sequence shown here is derived from an EMBL/GenBank/DDBJ whole genome shotgun (WGS) entry which is preliminary data.</text>
</comment>
<name>A0A2A9DSU9_9MICO</name>
<dbReference type="PANTHER" id="PTHR42718:SF9">
    <property type="entry name" value="MAJOR FACILITATOR SUPERFAMILY MULTIDRUG TRANSPORTER MFSC"/>
    <property type="match status" value="1"/>
</dbReference>
<dbReference type="Gene3D" id="1.20.1250.20">
    <property type="entry name" value="MFS general substrate transporter like domains"/>
    <property type="match status" value="1"/>
</dbReference>
<protein>
    <submittedName>
        <fullName evidence="9">Sugar phosphate permease</fullName>
    </submittedName>
</protein>
<dbReference type="Proteomes" id="UP000221369">
    <property type="component" value="Unassembled WGS sequence"/>
</dbReference>
<feature type="transmembrane region" description="Helical" evidence="7">
    <location>
        <begin position="185"/>
        <end position="205"/>
    </location>
</feature>
<feature type="transmembrane region" description="Helical" evidence="7">
    <location>
        <begin position="67"/>
        <end position="87"/>
    </location>
</feature>
<dbReference type="InterPro" id="IPR011701">
    <property type="entry name" value="MFS"/>
</dbReference>
<evidence type="ECO:0000313" key="10">
    <source>
        <dbReference type="Proteomes" id="UP000221369"/>
    </source>
</evidence>
<feature type="compositionally biased region" description="Polar residues" evidence="6">
    <location>
        <begin position="1"/>
        <end position="12"/>
    </location>
</feature>
<dbReference type="Pfam" id="PF07690">
    <property type="entry name" value="MFS_1"/>
    <property type="match status" value="1"/>
</dbReference>
<dbReference type="InterPro" id="IPR020846">
    <property type="entry name" value="MFS_dom"/>
</dbReference>
<accession>A0A2A9DSU9</accession>
<feature type="transmembrane region" description="Helical" evidence="7">
    <location>
        <begin position="418"/>
        <end position="440"/>
    </location>
</feature>
<sequence>MSSTRVTPSGAASVNPAPSGDGKLHGRRAIGLVATLILAVVAFQLNASMITPALPDMARTLGVDIDSVSQVSSLFFLAGAVGGVLLARWSDFIGRKRGLLIVLGILSVGTLLCLFAPNLQILLVGRVLQGASSAAFQLSYVILNESLTKKMFATMLGVLTAINGGVGGVDGWIGGLLTDAFGFRSLFVVIFIVGVLALVCVWLAAPEDTGAASSGTMDWWGAAALSVGLICLTYFVSTGGAQGWAAPLTLAFLAGTVIAFVAFVQIEKRRATPLIAVQHLKSRQVWPVIATTVLTLSSVFAVINFTVVMLSQNSEVGFGMNAATSALMFLAPPALIGLAAAPFAGWLSARVGWISILRIGLVICLAALVVITLFPQSQWVVFGMIAVLGVAYNGLVLTTTNGLGVIQSPAEAPSALPSMNSAGFGIGASLGIAIVAPFVASGGIGGFTLALWVSVAITVLALVASFILKAAPSRD</sequence>
<keyword evidence="2" id="KW-0813">Transport</keyword>
<keyword evidence="3 7" id="KW-0812">Transmembrane</keyword>
<dbReference type="RefSeq" id="WP_098406391.1">
    <property type="nucleotide sequence ID" value="NZ_PDJE01000001.1"/>
</dbReference>
<keyword evidence="10" id="KW-1185">Reference proteome</keyword>
<comment type="subcellular location">
    <subcellularLocation>
        <location evidence="1">Cell membrane</location>
        <topology evidence="1">Multi-pass membrane protein</topology>
    </subcellularLocation>
</comment>
<dbReference type="InterPro" id="IPR036259">
    <property type="entry name" value="MFS_trans_sf"/>
</dbReference>
<feature type="transmembrane region" description="Helical" evidence="7">
    <location>
        <begin position="356"/>
        <end position="374"/>
    </location>
</feature>
<reference evidence="9 10" key="1">
    <citation type="submission" date="2017-10" db="EMBL/GenBank/DDBJ databases">
        <title>Sequencing the genomes of 1000 actinobacteria strains.</title>
        <authorList>
            <person name="Klenk H.-P."/>
        </authorList>
    </citation>
    <scope>NUCLEOTIDE SEQUENCE [LARGE SCALE GENOMIC DNA]</scope>
    <source>
        <strain evidence="9 10">DSM 21798</strain>
    </source>
</reference>
<evidence type="ECO:0000256" key="7">
    <source>
        <dbReference type="SAM" id="Phobius"/>
    </source>
</evidence>
<organism evidence="9 10">
    <name type="scientific">Paramicrobacterium agarici</name>
    <dbReference type="NCBI Taxonomy" id="630514"/>
    <lineage>
        <taxon>Bacteria</taxon>
        <taxon>Bacillati</taxon>
        <taxon>Actinomycetota</taxon>
        <taxon>Actinomycetes</taxon>
        <taxon>Micrococcales</taxon>
        <taxon>Microbacteriaceae</taxon>
        <taxon>Paramicrobacterium</taxon>
    </lineage>
</organism>
<evidence type="ECO:0000256" key="5">
    <source>
        <dbReference type="ARBA" id="ARBA00023136"/>
    </source>
</evidence>
<evidence type="ECO:0000256" key="1">
    <source>
        <dbReference type="ARBA" id="ARBA00004651"/>
    </source>
</evidence>
<evidence type="ECO:0000256" key="3">
    <source>
        <dbReference type="ARBA" id="ARBA00022692"/>
    </source>
</evidence>
<feature type="transmembrane region" description="Helical" evidence="7">
    <location>
        <begin position="322"/>
        <end position="344"/>
    </location>
</feature>
<proteinExistence type="predicted"/>
<evidence type="ECO:0000256" key="6">
    <source>
        <dbReference type="SAM" id="MobiDB-lite"/>
    </source>
</evidence>
<keyword evidence="4 7" id="KW-1133">Transmembrane helix</keyword>
<feature type="transmembrane region" description="Helical" evidence="7">
    <location>
        <begin position="380"/>
        <end position="406"/>
    </location>
</feature>
<gene>
    <name evidence="9" type="ORF">ATJ78_0784</name>
</gene>
<evidence type="ECO:0000256" key="2">
    <source>
        <dbReference type="ARBA" id="ARBA00022448"/>
    </source>
</evidence>
<dbReference type="PANTHER" id="PTHR42718">
    <property type="entry name" value="MAJOR FACILITATOR SUPERFAMILY MULTIDRUG TRANSPORTER MFSC"/>
    <property type="match status" value="1"/>
</dbReference>
<feature type="transmembrane region" description="Helical" evidence="7">
    <location>
        <begin position="217"/>
        <end position="237"/>
    </location>
</feature>
<keyword evidence="5 7" id="KW-0472">Membrane</keyword>